<reference evidence="3 4" key="2">
    <citation type="submission" date="2013-04" db="EMBL/GenBank/DDBJ databases">
        <title>The Genome Sequence of Bilophila wadsworthia 3_1_6.</title>
        <authorList>
            <consortium name="The Broad Institute Genomics Platform"/>
            <person name="Earl A."/>
            <person name="Ward D."/>
            <person name="Feldgarden M."/>
            <person name="Gevers D."/>
            <person name="Sibley C."/>
            <person name="Strauss J."/>
            <person name="Allen-Vercoe E."/>
            <person name="Walker B."/>
            <person name="Young S."/>
            <person name="Zeng Q."/>
            <person name="Gargeya S."/>
            <person name="Fitzgerald M."/>
            <person name="Haas B."/>
            <person name="Abouelleil A."/>
            <person name="Allen A.W."/>
            <person name="Alvarado L."/>
            <person name="Arachchi H.M."/>
            <person name="Berlin A.M."/>
            <person name="Chapman S.B."/>
            <person name="Gainer-Dewar J."/>
            <person name="Goldberg J."/>
            <person name="Griggs A."/>
            <person name="Gujja S."/>
            <person name="Hansen M."/>
            <person name="Howarth C."/>
            <person name="Imamovic A."/>
            <person name="Ireland A."/>
            <person name="Larimer J."/>
            <person name="McCowan C."/>
            <person name="Murphy C."/>
            <person name="Pearson M."/>
            <person name="Poon T.W."/>
            <person name="Priest M."/>
            <person name="Roberts A."/>
            <person name="Saif S."/>
            <person name="Shea T."/>
            <person name="Sisk P."/>
            <person name="Sykes S."/>
            <person name="Wortman J."/>
            <person name="Nusbaum C."/>
            <person name="Birren B."/>
        </authorList>
    </citation>
    <scope>NUCLEOTIDE SEQUENCE [LARGE SCALE GENOMIC DNA]</scope>
    <source>
        <strain evidence="3 4">3_1_6</strain>
    </source>
</reference>
<keyword evidence="4" id="KW-1185">Reference proteome</keyword>
<evidence type="ECO:0000313" key="4">
    <source>
        <dbReference type="Proteomes" id="UP000006034"/>
    </source>
</evidence>
<gene>
    <name evidence="3" type="ORF">HMPREF0179_01227</name>
</gene>
<dbReference type="InterPro" id="IPR021309">
    <property type="entry name" value="YgaP-like_TM"/>
</dbReference>
<proteinExistence type="predicted"/>
<dbReference type="InterPro" id="IPR050229">
    <property type="entry name" value="GlpE_sulfurtransferase"/>
</dbReference>
<dbReference type="InterPro" id="IPR036873">
    <property type="entry name" value="Rhodanese-like_dom_sf"/>
</dbReference>
<evidence type="ECO:0000256" key="1">
    <source>
        <dbReference type="SAM" id="Phobius"/>
    </source>
</evidence>
<dbReference type="HOGENOM" id="CLU_107126_0_0_7"/>
<dbReference type="Pfam" id="PF11127">
    <property type="entry name" value="YgaP-like_TM"/>
    <property type="match status" value="1"/>
</dbReference>
<feature type="transmembrane region" description="Helical" evidence="1">
    <location>
        <begin position="117"/>
        <end position="135"/>
    </location>
</feature>
<dbReference type="Gene3D" id="6.10.140.1340">
    <property type="match status" value="1"/>
</dbReference>
<dbReference type="PANTHER" id="PTHR43031:SF1">
    <property type="entry name" value="PYRIDINE NUCLEOTIDE-DISULPHIDE OXIDOREDUCTASE"/>
    <property type="match status" value="1"/>
</dbReference>
<accession>E5Y4W4</accession>
<dbReference type="Proteomes" id="UP000006034">
    <property type="component" value="Unassembled WGS sequence"/>
</dbReference>
<dbReference type="Pfam" id="PF00581">
    <property type="entry name" value="Rhodanese"/>
    <property type="match status" value="1"/>
</dbReference>
<keyword evidence="1" id="KW-0812">Transmembrane</keyword>
<keyword evidence="1" id="KW-0472">Membrane</keyword>
<protein>
    <recommendedName>
        <fullName evidence="2">Rhodanese domain-containing protein</fullName>
    </recommendedName>
</protein>
<dbReference type="RefSeq" id="WP_005026199.1">
    <property type="nucleotide sequence ID" value="NZ_KE150238.1"/>
</dbReference>
<sequence>MLPAISPQEAFERFSKGEARLVDIRETDEYTQEFVPGSRLIPLSIIAKHPLKDADAPDKPIVFFCHSGNRTANASDLLERLAGDVQAYRLDGGISGWEKAGLPVEHISSTIPLFRQIQIAAGSLVLIGVIGSAFWHPFFWLSAFVGAGLVFAGISGFCGLGVLLSHMPWNRR</sequence>
<feature type="transmembrane region" description="Helical" evidence="1">
    <location>
        <begin position="141"/>
        <end position="164"/>
    </location>
</feature>
<dbReference type="PROSITE" id="PS50206">
    <property type="entry name" value="RHODANESE_3"/>
    <property type="match status" value="1"/>
</dbReference>
<evidence type="ECO:0000259" key="2">
    <source>
        <dbReference type="PROSITE" id="PS50206"/>
    </source>
</evidence>
<dbReference type="SUPFAM" id="SSF52821">
    <property type="entry name" value="Rhodanese/Cell cycle control phosphatase"/>
    <property type="match status" value="1"/>
</dbReference>
<dbReference type="Gene3D" id="3.40.250.10">
    <property type="entry name" value="Rhodanese-like domain"/>
    <property type="match status" value="1"/>
</dbReference>
<feature type="domain" description="Rhodanese" evidence="2">
    <location>
        <begin position="15"/>
        <end position="106"/>
    </location>
</feature>
<dbReference type="OrthoDB" id="9807812at2"/>
<organism evidence="3 4">
    <name type="scientific">Bilophila wadsworthia (strain 3_1_6)</name>
    <dbReference type="NCBI Taxonomy" id="563192"/>
    <lineage>
        <taxon>Bacteria</taxon>
        <taxon>Pseudomonadati</taxon>
        <taxon>Thermodesulfobacteriota</taxon>
        <taxon>Desulfovibrionia</taxon>
        <taxon>Desulfovibrionales</taxon>
        <taxon>Desulfovibrionaceae</taxon>
        <taxon>Bilophila</taxon>
    </lineage>
</organism>
<dbReference type="AlphaFoldDB" id="E5Y4W4"/>
<dbReference type="STRING" id="563192.HMPREF0179_01227"/>
<evidence type="ECO:0000313" key="3">
    <source>
        <dbReference type="EMBL" id="EFV44932.1"/>
    </source>
</evidence>
<comment type="caution">
    <text evidence="3">The sequence shown here is derived from an EMBL/GenBank/DDBJ whole genome shotgun (WGS) entry which is preliminary data.</text>
</comment>
<dbReference type="SMART" id="SM00450">
    <property type="entry name" value="RHOD"/>
    <property type="match status" value="1"/>
</dbReference>
<reference evidence="3 4" key="1">
    <citation type="submission" date="2010-10" db="EMBL/GenBank/DDBJ databases">
        <authorList>
            <consortium name="The Broad Institute Genome Sequencing Platform"/>
            <person name="Ward D."/>
            <person name="Earl A."/>
            <person name="Feldgarden M."/>
            <person name="Young S.K."/>
            <person name="Gargeya S."/>
            <person name="Zeng Q."/>
            <person name="Alvarado L."/>
            <person name="Berlin A."/>
            <person name="Bochicchio J."/>
            <person name="Chapman S.B."/>
            <person name="Chen Z."/>
            <person name="Freedman E."/>
            <person name="Gellesch M."/>
            <person name="Goldberg J."/>
            <person name="Griggs A."/>
            <person name="Gujja S."/>
            <person name="Heilman E."/>
            <person name="Heiman D."/>
            <person name="Howarth C."/>
            <person name="Mehta T."/>
            <person name="Neiman D."/>
            <person name="Pearson M."/>
            <person name="Roberts A."/>
            <person name="Saif S."/>
            <person name="Shea T."/>
            <person name="Shenoy N."/>
            <person name="Sisk P."/>
            <person name="Stolte C."/>
            <person name="Sykes S."/>
            <person name="White J."/>
            <person name="Yandava C."/>
            <person name="Allen-Vercoe E."/>
            <person name="Sibley C."/>
            <person name="Ambrose C.E."/>
            <person name="Strauss J."/>
            <person name="Daigneault M."/>
            <person name="Haas B."/>
            <person name="Nusbaum C."/>
            <person name="Birren B."/>
        </authorList>
    </citation>
    <scope>NUCLEOTIDE SEQUENCE [LARGE SCALE GENOMIC DNA]</scope>
    <source>
        <strain evidence="3 4">3_1_6</strain>
    </source>
</reference>
<name>E5Y4W4_BILW3</name>
<dbReference type="GeneID" id="78086359"/>
<dbReference type="eggNOG" id="COG0607">
    <property type="taxonomic scope" value="Bacteria"/>
</dbReference>
<dbReference type="PANTHER" id="PTHR43031">
    <property type="entry name" value="FAD-DEPENDENT OXIDOREDUCTASE"/>
    <property type="match status" value="1"/>
</dbReference>
<keyword evidence="1" id="KW-1133">Transmembrane helix</keyword>
<dbReference type="EMBL" id="ADCP02000001">
    <property type="protein sequence ID" value="EFV44932.1"/>
    <property type="molecule type" value="Genomic_DNA"/>
</dbReference>
<dbReference type="InterPro" id="IPR001763">
    <property type="entry name" value="Rhodanese-like_dom"/>
</dbReference>